<dbReference type="CDD" id="cd03425">
    <property type="entry name" value="NUDIX_MutT_NudA_like"/>
    <property type="match status" value="1"/>
</dbReference>
<evidence type="ECO:0000256" key="7">
    <source>
        <dbReference type="ARBA" id="ARBA00022801"/>
    </source>
</evidence>
<keyword evidence="3" id="KW-0515">Mutator protein</keyword>
<dbReference type="EC" id="3.6.1.55" evidence="11"/>
<keyword evidence="4" id="KW-0235">DNA replication</keyword>
<dbReference type="InterPro" id="IPR047127">
    <property type="entry name" value="MutT-like"/>
</dbReference>
<evidence type="ECO:0000256" key="9">
    <source>
        <dbReference type="ARBA" id="ARBA00023204"/>
    </source>
</evidence>
<evidence type="ECO:0000256" key="5">
    <source>
        <dbReference type="ARBA" id="ARBA00022723"/>
    </source>
</evidence>
<evidence type="ECO:0000256" key="11">
    <source>
        <dbReference type="ARBA" id="ARBA00038905"/>
    </source>
</evidence>
<dbReference type="InterPro" id="IPR000086">
    <property type="entry name" value="NUDIX_hydrolase_dom"/>
</dbReference>
<comment type="similarity">
    <text evidence="2 12">Belongs to the Nudix hydrolase family.</text>
</comment>
<dbReference type="GO" id="GO:0006281">
    <property type="term" value="P:DNA repair"/>
    <property type="evidence" value="ECO:0007669"/>
    <property type="project" value="UniProtKB-KW"/>
</dbReference>
<evidence type="ECO:0000256" key="12">
    <source>
        <dbReference type="RuleBase" id="RU003476"/>
    </source>
</evidence>
<reference evidence="15 16" key="1">
    <citation type="journal article" date="2013" name="Genome Announc.">
        <title>Draft Genome Sequence of Rhodococcus rhodnii Strain LMG5362, a Symbiont of Rhodnius prolixus (Hemiptera, Reduviidae, Triatominae), the Principle Vector of Trypanosoma cruzi.</title>
        <authorList>
            <person name="Pachebat J.A."/>
            <person name="van Keulen G."/>
            <person name="Whitten M.M."/>
            <person name="Girdwood S."/>
            <person name="Del Sol R."/>
            <person name="Dyson P.J."/>
            <person name="Facey P.D."/>
        </authorList>
    </citation>
    <scope>NUCLEOTIDE SEQUENCE [LARGE SCALE GENOMIC DNA]</scope>
    <source>
        <strain evidence="15 16">LMG 5362</strain>
    </source>
</reference>
<evidence type="ECO:0000256" key="10">
    <source>
        <dbReference type="ARBA" id="ARBA00035861"/>
    </source>
</evidence>
<dbReference type="PROSITE" id="PS00893">
    <property type="entry name" value="NUDIX_BOX"/>
    <property type="match status" value="1"/>
</dbReference>
<dbReference type="SUPFAM" id="SSF55811">
    <property type="entry name" value="Nudix"/>
    <property type="match status" value="1"/>
</dbReference>
<dbReference type="eggNOG" id="COG1051">
    <property type="taxonomic scope" value="Bacteria"/>
</dbReference>
<keyword evidence="7 12" id="KW-0378">Hydrolase</keyword>
<comment type="cofactor">
    <cofactor evidence="1">
        <name>Mg(2+)</name>
        <dbReference type="ChEBI" id="CHEBI:18420"/>
    </cofactor>
</comment>
<evidence type="ECO:0000313" key="16">
    <source>
        <dbReference type="Proteomes" id="UP000013525"/>
    </source>
</evidence>
<evidence type="ECO:0000256" key="6">
    <source>
        <dbReference type="ARBA" id="ARBA00022763"/>
    </source>
</evidence>
<dbReference type="InterPro" id="IPR015797">
    <property type="entry name" value="NUDIX_hydrolase-like_dom_sf"/>
</dbReference>
<dbReference type="GO" id="GO:0044716">
    <property type="term" value="F:8-oxo-GDP phosphatase activity"/>
    <property type="evidence" value="ECO:0007669"/>
    <property type="project" value="TreeGrafter"/>
</dbReference>
<dbReference type="PANTHER" id="PTHR47707">
    <property type="entry name" value="8-OXO-DGTP DIPHOSPHATASE"/>
    <property type="match status" value="1"/>
</dbReference>
<keyword evidence="5" id="KW-0479">Metal-binding</keyword>
<accession>R7WLE6</accession>
<dbReference type="InterPro" id="IPR020476">
    <property type="entry name" value="Nudix_hydrolase"/>
</dbReference>
<proteinExistence type="inferred from homology"/>
<feature type="domain" description="Nudix hydrolase" evidence="14">
    <location>
        <begin position="80"/>
        <end position="203"/>
    </location>
</feature>
<feature type="compositionally biased region" description="Low complexity" evidence="13">
    <location>
        <begin position="15"/>
        <end position="38"/>
    </location>
</feature>
<evidence type="ECO:0000256" key="3">
    <source>
        <dbReference type="ARBA" id="ARBA00022457"/>
    </source>
</evidence>
<dbReference type="EMBL" id="APMY01000075">
    <property type="protein sequence ID" value="EOM76141.1"/>
    <property type="molecule type" value="Genomic_DNA"/>
</dbReference>
<dbReference type="PRINTS" id="PR00502">
    <property type="entry name" value="NUDIXFAMILY"/>
</dbReference>
<dbReference type="Gene3D" id="3.90.79.10">
    <property type="entry name" value="Nucleoside Triphosphate Pyrophosphohydrolase"/>
    <property type="match status" value="1"/>
</dbReference>
<dbReference type="GO" id="GO:0035539">
    <property type="term" value="F:8-oxo-7,8-dihydrodeoxyguanosine triphosphate pyrophosphatase activity"/>
    <property type="evidence" value="ECO:0007669"/>
    <property type="project" value="UniProtKB-EC"/>
</dbReference>
<gene>
    <name evidence="15" type="ORF">Rrhod_2507</name>
</gene>
<evidence type="ECO:0000256" key="4">
    <source>
        <dbReference type="ARBA" id="ARBA00022705"/>
    </source>
</evidence>
<evidence type="ECO:0000259" key="14">
    <source>
        <dbReference type="PROSITE" id="PS51462"/>
    </source>
</evidence>
<dbReference type="Proteomes" id="UP000013525">
    <property type="component" value="Unassembled WGS sequence"/>
</dbReference>
<sequence length="210" mass="22120">MSMSGWWSRRSAISATRRTRSIASGNDGASSVRASASPARRHRGNPASAAVISPSDSSEGIPHDGTVSDRPAIESAEPAALREVVAGALVHRSRLLLAQRTRPPELAGLWELPGGKVEPGETPEQALRRELHEELGVVADVGERIGVDVPLGSGLVLRAYRATLRGGTVNALDHAAVRWVGADELAAADLVPADRAWLPDLTAVLTGRML</sequence>
<keyword evidence="8" id="KW-0460">Magnesium</keyword>
<dbReference type="PATRIC" id="fig|1273125.3.peg.2397"/>
<keyword evidence="16" id="KW-1185">Reference proteome</keyword>
<evidence type="ECO:0000313" key="15">
    <source>
        <dbReference type="EMBL" id="EOM76141.1"/>
    </source>
</evidence>
<dbReference type="GO" id="GO:0006260">
    <property type="term" value="P:DNA replication"/>
    <property type="evidence" value="ECO:0007669"/>
    <property type="project" value="UniProtKB-KW"/>
</dbReference>
<keyword evidence="9" id="KW-0234">DNA repair</keyword>
<dbReference type="Pfam" id="PF00293">
    <property type="entry name" value="NUDIX"/>
    <property type="match status" value="1"/>
</dbReference>
<evidence type="ECO:0000256" key="1">
    <source>
        <dbReference type="ARBA" id="ARBA00001946"/>
    </source>
</evidence>
<dbReference type="GO" id="GO:0008413">
    <property type="term" value="F:8-oxo-7,8-dihydroguanosine triphosphate pyrophosphatase activity"/>
    <property type="evidence" value="ECO:0007669"/>
    <property type="project" value="TreeGrafter"/>
</dbReference>
<dbReference type="GO" id="GO:0044715">
    <property type="term" value="F:8-oxo-dGDP phosphatase activity"/>
    <property type="evidence" value="ECO:0007669"/>
    <property type="project" value="TreeGrafter"/>
</dbReference>
<comment type="caution">
    <text evidence="15">The sequence shown here is derived from an EMBL/GenBank/DDBJ whole genome shotgun (WGS) entry which is preliminary data.</text>
</comment>
<evidence type="ECO:0000256" key="13">
    <source>
        <dbReference type="SAM" id="MobiDB-lite"/>
    </source>
</evidence>
<evidence type="ECO:0000256" key="2">
    <source>
        <dbReference type="ARBA" id="ARBA00005582"/>
    </source>
</evidence>
<protein>
    <recommendedName>
        <fullName evidence="11">8-oxo-dGTP diphosphatase</fullName>
        <ecNumber evidence="11">3.6.1.55</ecNumber>
    </recommendedName>
</protein>
<evidence type="ECO:0000256" key="8">
    <source>
        <dbReference type="ARBA" id="ARBA00022842"/>
    </source>
</evidence>
<feature type="region of interest" description="Disordered" evidence="13">
    <location>
        <begin position="15"/>
        <end position="70"/>
    </location>
</feature>
<organism evidence="15 16">
    <name type="scientific">Rhodococcus rhodnii LMG 5362</name>
    <dbReference type="NCBI Taxonomy" id="1273125"/>
    <lineage>
        <taxon>Bacteria</taxon>
        <taxon>Bacillati</taxon>
        <taxon>Actinomycetota</taxon>
        <taxon>Actinomycetes</taxon>
        <taxon>Mycobacteriales</taxon>
        <taxon>Nocardiaceae</taxon>
        <taxon>Rhodococcus</taxon>
    </lineage>
</organism>
<comment type="catalytic activity">
    <reaction evidence="10">
        <text>8-oxo-dGTP + H2O = 8-oxo-dGMP + diphosphate + H(+)</text>
        <dbReference type="Rhea" id="RHEA:31575"/>
        <dbReference type="ChEBI" id="CHEBI:15377"/>
        <dbReference type="ChEBI" id="CHEBI:15378"/>
        <dbReference type="ChEBI" id="CHEBI:33019"/>
        <dbReference type="ChEBI" id="CHEBI:63224"/>
        <dbReference type="ChEBI" id="CHEBI:77896"/>
        <dbReference type="EC" id="3.6.1.55"/>
    </reaction>
</comment>
<name>R7WLE6_9NOCA</name>
<dbReference type="PANTHER" id="PTHR47707:SF1">
    <property type="entry name" value="NUDIX HYDROLASE FAMILY PROTEIN"/>
    <property type="match status" value="1"/>
</dbReference>
<dbReference type="InterPro" id="IPR020084">
    <property type="entry name" value="NUDIX_hydrolase_CS"/>
</dbReference>
<keyword evidence="6" id="KW-0227">DNA damage</keyword>
<dbReference type="PROSITE" id="PS51462">
    <property type="entry name" value="NUDIX"/>
    <property type="match status" value="1"/>
</dbReference>
<dbReference type="GO" id="GO:0046872">
    <property type="term" value="F:metal ion binding"/>
    <property type="evidence" value="ECO:0007669"/>
    <property type="project" value="UniProtKB-KW"/>
</dbReference>
<dbReference type="AlphaFoldDB" id="R7WLE6"/>